<evidence type="ECO:0000313" key="2">
    <source>
        <dbReference type="Ensembl" id="ENSBTAP00000066713.1"/>
    </source>
</evidence>
<protein>
    <recommendedName>
        <fullName evidence="4">Embryonic testis differentiation protein homolog A</fullName>
    </recommendedName>
</protein>
<dbReference type="OMA" id="RCFTEVV"/>
<reference evidence="2" key="1">
    <citation type="submission" date="2018-03" db="EMBL/GenBank/DDBJ databases">
        <title>ARS-UCD1.2.</title>
        <authorList>
            <person name="Rosen B.D."/>
            <person name="Bickhart D.M."/>
            <person name="Koren S."/>
            <person name="Schnabel R.D."/>
            <person name="Hall R."/>
            <person name="Zimin A."/>
            <person name="Dreischer C."/>
            <person name="Schultheiss S."/>
            <person name="Schroeder S.G."/>
            <person name="Elsik C.G."/>
            <person name="Couldrey C."/>
            <person name="Liu G.E."/>
            <person name="Van Tassell C.P."/>
            <person name="Phillippy A.M."/>
            <person name="Smith T.P.L."/>
            <person name="Medrano J.F."/>
        </authorList>
    </citation>
    <scope>NUCLEOTIDE SEQUENCE [LARGE SCALE GENOMIC DNA]</scope>
    <source>
        <strain evidence="2">Hereford</strain>
    </source>
</reference>
<name>A0A3Q1M8E5_BOVIN</name>
<accession>A0A3Q1M8E5</accession>
<evidence type="ECO:0000256" key="1">
    <source>
        <dbReference type="SAM" id="MobiDB-lite"/>
    </source>
</evidence>
<evidence type="ECO:0008006" key="4">
    <source>
        <dbReference type="Google" id="ProtNLM"/>
    </source>
</evidence>
<reference evidence="2" key="3">
    <citation type="submission" date="2025-09" db="UniProtKB">
        <authorList>
            <consortium name="Ensembl"/>
        </authorList>
    </citation>
    <scope>IDENTIFICATION</scope>
    <source>
        <strain evidence="2">Hereford</strain>
    </source>
</reference>
<dbReference type="AlphaFoldDB" id="A0A3Q1M8E5"/>
<feature type="region of interest" description="Disordered" evidence="1">
    <location>
        <begin position="1"/>
        <end position="28"/>
    </location>
</feature>
<sequence>MDKGSSEVNPNTPTVTIKKEEKHPKSRRVSQNVLVFLLDRQLGRHRSDVDLSKWVWMLT</sequence>
<dbReference type="Proteomes" id="UP000009136">
    <property type="component" value="Chromosome X"/>
</dbReference>
<feature type="compositionally biased region" description="Polar residues" evidence="1">
    <location>
        <begin position="1"/>
        <end position="15"/>
    </location>
</feature>
<dbReference type="InParanoid" id="A0A3Q1M8E5"/>
<dbReference type="Bgee" id="ENSBTAG00000049298">
    <property type="expression patterns" value="Expressed in spermatid and 51 other cell types or tissues"/>
</dbReference>
<evidence type="ECO:0000313" key="3">
    <source>
        <dbReference type="Proteomes" id="UP000009136"/>
    </source>
</evidence>
<dbReference type="GeneTree" id="ENSGT01130000278374"/>
<keyword evidence="3" id="KW-1185">Reference proteome</keyword>
<dbReference type="VEuPathDB" id="HostDB:ENSBTAG00000049298"/>
<proteinExistence type="predicted"/>
<organism evidence="2 3">
    <name type="scientific">Bos taurus</name>
    <name type="common">Bovine</name>
    <dbReference type="NCBI Taxonomy" id="9913"/>
    <lineage>
        <taxon>Eukaryota</taxon>
        <taxon>Metazoa</taxon>
        <taxon>Chordata</taxon>
        <taxon>Craniata</taxon>
        <taxon>Vertebrata</taxon>
        <taxon>Euteleostomi</taxon>
        <taxon>Mammalia</taxon>
        <taxon>Eutheria</taxon>
        <taxon>Laurasiatheria</taxon>
        <taxon>Artiodactyla</taxon>
        <taxon>Ruminantia</taxon>
        <taxon>Pecora</taxon>
        <taxon>Bovidae</taxon>
        <taxon>Bovinae</taxon>
        <taxon>Bos</taxon>
    </lineage>
</organism>
<dbReference type="Ensembl" id="ENSBTAT00000078432.1">
    <property type="protein sequence ID" value="ENSBTAP00000066713.1"/>
    <property type="gene ID" value="ENSBTAG00000049298.1"/>
</dbReference>
<reference evidence="2" key="2">
    <citation type="submission" date="2025-08" db="UniProtKB">
        <authorList>
            <consortium name="Ensembl"/>
        </authorList>
    </citation>
    <scope>IDENTIFICATION</scope>
    <source>
        <strain evidence="2">Hereford</strain>
    </source>
</reference>